<keyword evidence="3" id="KW-0808">Transferase</keyword>
<accession>Q22P78</accession>
<dbReference type="InterPro" id="IPR050285">
    <property type="entry name" value="STE20_Ser/Thr_kinase"/>
</dbReference>
<evidence type="ECO:0000256" key="1">
    <source>
        <dbReference type="SAM" id="Coils"/>
    </source>
</evidence>
<dbReference type="Gene3D" id="3.80.10.10">
    <property type="entry name" value="Ribonuclease Inhibitor"/>
    <property type="match status" value="1"/>
</dbReference>
<dbReference type="GO" id="GO:0035556">
    <property type="term" value="P:intracellular signal transduction"/>
    <property type="evidence" value="ECO:0007669"/>
    <property type="project" value="TreeGrafter"/>
</dbReference>
<dbReference type="SMART" id="SM00220">
    <property type="entry name" value="S_TKc"/>
    <property type="match status" value="1"/>
</dbReference>
<sequence>MFKIYLFLFSIFQILKEYLYCIYFAANNFLSSFISYNQLNTLVCIGSFKIKKESRNKQVLINMYQDQRQELLNCKQQFQILQNQSIHDFLKRYGYVYEKQISRSSSSLVVQAKSLNHNNSNVAIKILNYKYNSKINSQKLSKQVDFLDNLKGEKYVLQFIERIQDLNQGITAIVTEYCEKNLAQILEINKLAIEQVYALAYQLLKGLLLIQEKQKVLRYIEPEKILYSAQNNQFLLSYLSFSRLIQFEGNEKQQGNLNYQSPEVINKKKPYKITADIFSIGVILLEALLQRKLKGMEYLKLKSQSLISVLPDLLNEQNHQFVTKILSKMVDPDYCKRSEPIYLLQILNELKADQKYLKPIKLEKNIENKDVQLQTANQLGNEENPQSISVQKLQIEQIKKATIEKEKIVQVQINEEEDIIEIQIGQYSVQEEFNDIQNQNTNMKNGENHLIQPNIEIIQNDQNINQIENLRQNVHEENTENISNEQKQNEQNKEQIEEVQKYIEIEDEENFQETQIGQQNMNVKYIETPNQITNMQNGEYQNIKPLKNIIQSSPNISATENIQIENQIQQDIGRNFNNEQIILTQSIDHSQSDFEEPNQSLMEIEMDDQQEINLENQTNLHLEQQIKNRDLNFTHIKNNKCQDKFEEEIIVEKLKEKNNQNNNNITKKNEVILDKEVQNNLNKLIKYIKCKYFNRKSYKKNRQRVLKIVDLKQIPQVDEDYEIIEIELINQLPSEDQILKIGKILQKCINIESISLNISDSFRNKEKYLQQLIQCLDNCDNLSFLSLNVFIDIEGEQQLGEWIGQCRNLHFLNLNLNFSSLFNFNPQAQNVGSNIVQGLSQSINLVHLDLNLSYYQFKEKELSDFGKAFARNKNLNFLSFDMSYSKGIQGFDLFLEQLQECKNLISLNLNLSNCDINSQNFKLILYSIQYLENLKFLDLNLDTNDLKNLNLQQEIEFYKYKSLTNLKLDLQNCKMSKKQINLMLSSFEMNENLNCLHLILRQIQNQQKILKKMYLISENSLTQYIPEDKMCFYRIKNLTNLSLQIQQKIVFLIYFFRSQLRNSWRMQLINFKNQEIFFYLRQYYN</sequence>
<dbReference type="Proteomes" id="UP000009168">
    <property type="component" value="Unassembled WGS sequence"/>
</dbReference>
<dbReference type="PANTHER" id="PTHR48015">
    <property type="entry name" value="SERINE/THREONINE-PROTEIN KINASE TAO"/>
    <property type="match status" value="1"/>
</dbReference>
<dbReference type="InterPro" id="IPR000719">
    <property type="entry name" value="Prot_kinase_dom"/>
</dbReference>
<reference evidence="4" key="1">
    <citation type="journal article" date="2006" name="PLoS Biol.">
        <title>Macronuclear genome sequence of the ciliate Tetrahymena thermophila, a model eukaryote.</title>
        <authorList>
            <person name="Eisen J.A."/>
            <person name="Coyne R.S."/>
            <person name="Wu M."/>
            <person name="Wu D."/>
            <person name="Thiagarajan M."/>
            <person name="Wortman J.R."/>
            <person name="Badger J.H."/>
            <person name="Ren Q."/>
            <person name="Amedeo P."/>
            <person name="Jones K.M."/>
            <person name="Tallon L.J."/>
            <person name="Delcher A.L."/>
            <person name="Salzberg S.L."/>
            <person name="Silva J.C."/>
            <person name="Haas B.J."/>
            <person name="Majoros W.H."/>
            <person name="Farzad M."/>
            <person name="Carlton J.M."/>
            <person name="Smith R.K. Jr."/>
            <person name="Garg J."/>
            <person name="Pearlman R.E."/>
            <person name="Karrer K.M."/>
            <person name="Sun L."/>
            <person name="Manning G."/>
            <person name="Elde N.C."/>
            <person name="Turkewitz A.P."/>
            <person name="Asai D.J."/>
            <person name="Wilkes D.E."/>
            <person name="Wang Y."/>
            <person name="Cai H."/>
            <person name="Collins K."/>
            <person name="Stewart B.A."/>
            <person name="Lee S.R."/>
            <person name="Wilamowska K."/>
            <person name="Weinberg Z."/>
            <person name="Ruzzo W.L."/>
            <person name="Wloga D."/>
            <person name="Gaertig J."/>
            <person name="Frankel J."/>
            <person name="Tsao C.-C."/>
            <person name="Gorovsky M.A."/>
            <person name="Keeling P.J."/>
            <person name="Waller R.F."/>
            <person name="Patron N.J."/>
            <person name="Cherry J.M."/>
            <person name="Stover N.A."/>
            <person name="Krieger C.J."/>
            <person name="del Toro C."/>
            <person name="Ryder H.F."/>
            <person name="Williamson S.C."/>
            <person name="Barbeau R.A."/>
            <person name="Hamilton E.P."/>
            <person name="Orias E."/>
        </authorList>
    </citation>
    <scope>NUCLEOTIDE SEQUENCE [LARGE SCALE GENOMIC DNA]</scope>
    <source>
        <strain evidence="4">SB210</strain>
    </source>
</reference>
<evidence type="ECO:0000259" key="2">
    <source>
        <dbReference type="PROSITE" id="PS50011"/>
    </source>
</evidence>
<dbReference type="AlphaFoldDB" id="Q22P78"/>
<dbReference type="InterPro" id="IPR032675">
    <property type="entry name" value="LRR_dom_sf"/>
</dbReference>
<dbReference type="InParanoid" id="Q22P78"/>
<proteinExistence type="predicted"/>
<feature type="coiled-coil region" evidence="1">
    <location>
        <begin position="460"/>
        <end position="509"/>
    </location>
</feature>
<dbReference type="InterPro" id="IPR011009">
    <property type="entry name" value="Kinase-like_dom_sf"/>
</dbReference>
<dbReference type="GO" id="GO:0043408">
    <property type="term" value="P:regulation of MAPK cascade"/>
    <property type="evidence" value="ECO:0007669"/>
    <property type="project" value="TreeGrafter"/>
</dbReference>
<name>Q22P78_TETTS</name>
<dbReference type="PROSITE" id="PS50011">
    <property type="entry name" value="PROTEIN_KINASE_DOM"/>
    <property type="match status" value="1"/>
</dbReference>
<evidence type="ECO:0000313" key="3">
    <source>
        <dbReference type="EMBL" id="EAR87231.2"/>
    </source>
</evidence>
<organism evidence="3 4">
    <name type="scientific">Tetrahymena thermophila (strain SB210)</name>
    <dbReference type="NCBI Taxonomy" id="312017"/>
    <lineage>
        <taxon>Eukaryota</taxon>
        <taxon>Sar</taxon>
        <taxon>Alveolata</taxon>
        <taxon>Ciliophora</taxon>
        <taxon>Intramacronucleata</taxon>
        <taxon>Oligohymenophorea</taxon>
        <taxon>Hymenostomatida</taxon>
        <taxon>Tetrahymenina</taxon>
        <taxon>Tetrahymenidae</taxon>
        <taxon>Tetrahymena</taxon>
    </lineage>
</organism>
<protein>
    <submittedName>
        <fullName evidence="3">Kinase domain protein</fullName>
    </submittedName>
</protein>
<dbReference type="KEGG" id="tet:TTHERM_00369590"/>
<dbReference type="HOGENOM" id="CLU_344716_0_0_1"/>
<evidence type="ECO:0000313" key="4">
    <source>
        <dbReference type="Proteomes" id="UP000009168"/>
    </source>
</evidence>
<feature type="domain" description="Protein kinase" evidence="2">
    <location>
        <begin position="95"/>
        <end position="357"/>
    </location>
</feature>
<gene>
    <name evidence="3" type="ORF">TTHERM_00369590</name>
</gene>
<dbReference type="Gene3D" id="1.10.510.10">
    <property type="entry name" value="Transferase(Phosphotransferase) domain 1"/>
    <property type="match status" value="1"/>
</dbReference>
<dbReference type="OrthoDB" id="5125733at2759"/>
<dbReference type="GO" id="GO:0005737">
    <property type="term" value="C:cytoplasm"/>
    <property type="evidence" value="ECO:0007669"/>
    <property type="project" value="TreeGrafter"/>
</dbReference>
<dbReference type="EMBL" id="GG662855">
    <property type="protein sequence ID" value="EAR87231.2"/>
    <property type="molecule type" value="Genomic_DNA"/>
</dbReference>
<keyword evidence="4" id="KW-1185">Reference proteome</keyword>
<keyword evidence="1" id="KW-0175">Coiled coil</keyword>
<dbReference type="PANTHER" id="PTHR48015:SF16">
    <property type="entry name" value="SERINE_THREONINE-PROTEIN KINASE SULU"/>
    <property type="match status" value="1"/>
</dbReference>
<dbReference type="RefSeq" id="XP_001007476.2">
    <property type="nucleotide sequence ID" value="XM_001007476.2"/>
</dbReference>
<dbReference type="GO" id="GO:0005524">
    <property type="term" value="F:ATP binding"/>
    <property type="evidence" value="ECO:0007669"/>
    <property type="project" value="InterPro"/>
</dbReference>
<dbReference type="Gene3D" id="3.30.200.20">
    <property type="entry name" value="Phosphorylase Kinase, domain 1"/>
    <property type="match status" value="1"/>
</dbReference>
<dbReference type="SUPFAM" id="SSF52047">
    <property type="entry name" value="RNI-like"/>
    <property type="match status" value="1"/>
</dbReference>
<keyword evidence="3" id="KW-0418">Kinase</keyword>
<dbReference type="SUPFAM" id="SSF56112">
    <property type="entry name" value="Protein kinase-like (PK-like)"/>
    <property type="match status" value="1"/>
</dbReference>
<dbReference type="GeneID" id="7826764"/>
<dbReference type="GO" id="GO:0004674">
    <property type="term" value="F:protein serine/threonine kinase activity"/>
    <property type="evidence" value="ECO:0007669"/>
    <property type="project" value="TreeGrafter"/>
</dbReference>